<sequence>VSFLASSWRYLVAEGLDFPGVLTIETLSTRTVAHYAYVKIGKADQGNYKNNETSF</sequence>
<dbReference type="Proteomes" id="UP000762676">
    <property type="component" value="Unassembled WGS sequence"/>
</dbReference>
<evidence type="ECO:0000313" key="2">
    <source>
        <dbReference type="Proteomes" id="UP000762676"/>
    </source>
</evidence>
<protein>
    <submittedName>
        <fullName evidence="1">Uncharacterized protein</fullName>
    </submittedName>
</protein>
<comment type="caution">
    <text evidence="1">The sequence shown here is derived from an EMBL/GenBank/DDBJ whole genome shotgun (WGS) entry which is preliminary data.</text>
</comment>
<feature type="non-terminal residue" evidence="1">
    <location>
        <position position="1"/>
    </location>
</feature>
<evidence type="ECO:0000313" key="1">
    <source>
        <dbReference type="EMBL" id="GFS08663.1"/>
    </source>
</evidence>
<accession>A0AAV4IHM6</accession>
<proteinExistence type="predicted"/>
<reference evidence="1 2" key="1">
    <citation type="journal article" date="2021" name="Elife">
        <title>Chloroplast acquisition without the gene transfer in kleptoplastic sea slugs, Plakobranchus ocellatus.</title>
        <authorList>
            <person name="Maeda T."/>
            <person name="Takahashi S."/>
            <person name="Yoshida T."/>
            <person name="Shimamura S."/>
            <person name="Takaki Y."/>
            <person name="Nagai Y."/>
            <person name="Toyoda A."/>
            <person name="Suzuki Y."/>
            <person name="Arimoto A."/>
            <person name="Ishii H."/>
            <person name="Satoh N."/>
            <person name="Nishiyama T."/>
            <person name="Hasebe M."/>
            <person name="Maruyama T."/>
            <person name="Minagawa J."/>
            <person name="Obokata J."/>
            <person name="Shigenobu S."/>
        </authorList>
    </citation>
    <scope>NUCLEOTIDE SEQUENCE [LARGE SCALE GENOMIC DNA]</scope>
</reference>
<keyword evidence="2" id="KW-1185">Reference proteome</keyword>
<name>A0AAV4IHM6_9GAST</name>
<gene>
    <name evidence="1" type="ORF">ElyMa_006600500</name>
</gene>
<dbReference type="AlphaFoldDB" id="A0AAV4IHM6"/>
<dbReference type="EMBL" id="BMAT01013265">
    <property type="protein sequence ID" value="GFS08663.1"/>
    <property type="molecule type" value="Genomic_DNA"/>
</dbReference>
<organism evidence="1 2">
    <name type="scientific">Elysia marginata</name>
    <dbReference type="NCBI Taxonomy" id="1093978"/>
    <lineage>
        <taxon>Eukaryota</taxon>
        <taxon>Metazoa</taxon>
        <taxon>Spiralia</taxon>
        <taxon>Lophotrochozoa</taxon>
        <taxon>Mollusca</taxon>
        <taxon>Gastropoda</taxon>
        <taxon>Heterobranchia</taxon>
        <taxon>Euthyneura</taxon>
        <taxon>Panpulmonata</taxon>
        <taxon>Sacoglossa</taxon>
        <taxon>Placobranchoidea</taxon>
        <taxon>Plakobranchidae</taxon>
        <taxon>Elysia</taxon>
    </lineage>
</organism>